<evidence type="ECO:0000313" key="2">
    <source>
        <dbReference type="Proteomes" id="UP001597374"/>
    </source>
</evidence>
<protein>
    <submittedName>
        <fullName evidence="1">Nucleotidyltransferase</fullName>
    </submittedName>
</protein>
<gene>
    <name evidence="1" type="ORF">ACFSKP_04045</name>
</gene>
<organism evidence="1 2">
    <name type="scientific">Pontibacter ruber</name>
    <dbReference type="NCBI Taxonomy" id="1343895"/>
    <lineage>
        <taxon>Bacteria</taxon>
        <taxon>Pseudomonadati</taxon>
        <taxon>Bacteroidota</taxon>
        <taxon>Cytophagia</taxon>
        <taxon>Cytophagales</taxon>
        <taxon>Hymenobacteraceae</taxon>
        <taxon>Pontibacter</taxon>
    </lineage>
</organism>
<dbReference type="Proteomes" id="UP001597374">
    <property type="component" value="Unassembled WGS sequence"/>
</dbReference>
<dbReference type="InterPro" id="IPR043519">
    <property type="entry name" value="NT_sf"/>
</dbReference>
<proteinExistence type="predicted"/>
<keyword evidence="2" id="KW-1185">Reference proteome</keyword>
<reference evidence="2" key="1">
    <citation type="journal article" date="2019" name="Int. J. Syst. Evol. Microbiol.">
        <title>The Global Catalogue of Microorganisms (GCM) 10K type strain sequencing project: providing services to taxonomists for standard genome sequencing and annotation.</title>
        <authorList>
            <consortium name="The Broad Institute Genomics Platform"/>
            <consortium name="The Broad Institute Genome Sequencing Center for Infectious Disease"/>
            <person name="Wu L."/>
            <person name="Ma J."/>
        </authorList>
    </citation>
    <scope>NUCLEOTIDE SEQUENCE [LARGE SCALE GENOMIC DNA]</scope>
    <source>
        <strain evidence="2">CGMCC 4.1782</strain>
    </source>
</reference>
<sequence>MSKETIQKIDKKELAAQDFYREALELLEKADAPFLVGGGFALKVYTGIDRVTKDLDIFCKAGECPRILKVLSEAGYETEITDARWLAKAKKGDHLIDLIFNNPGNFCPVTDVWFQKAVKGELYGVPVKYVAAEELIWCKTYVQNRERFDGADINHIILRYGNKLDWKRVLQHLEQHWHLLLAQFLNFQFVYPSERDIIPRWLFDELLARAQEQYDLPAPLEKICRGPFFDQTQYGHDITEWDFKVMTIRTI</sequence>
<dbReference type="RefSeq" id="WP_250429131.1">
    <property type="nucleotide sequence ID" value="NZ_JALPRR010000002.1"/>
</dbReference>
<name>A0ABW5CSQ5_9BACT</name>
<evidence type="ECO:0000313" key="1">
    <source>
        <dbReference type="EMBL" id="MFD2245412.1"/>
    </source>
</evidence>
<comment type="caution">
    <text evidence="1">The sequence shown here is derived from an EMBL/GenBank/DDBJ whole genome shotgun (WGS) entry which is preliminary data.</text>
</comment>
<dbReference type="EMBL" id="JBHUIM010000001">
    <property type="protein sequence ID" value="MFD2245412.1"/>
    <property type="molecule type" value="Genomic_DNA"/>
</dbReference>
<dbReference type="InterPro" id="IPR018700">
    <property type="entry name" value="DUF2204"/>
</dbReference>
<dbReference type="Pfam" id="PF09970">
    <property type="entry name" value="DUF2204"/>
    <property type="match status" value="1"/>
</dbReference>
<dbReference type="Gene3D" id="3.30.460.40">
    <property type="match status" value="1"/>
</dbReference>
<accession>A0ABW5CSQ5</accession>
<dbReference type="SUPFAM" id="SSF81301">
    <property type="entry name" value="Nucleotidyltransferase"/>
    <property type="match status" value="1"/>
</dbReference>